<dbReference type="SUPFAM" id="SSF53850">
    <property type="entry name" value="Periplasmic binding protein-like II"/>
    <property type="match status" value="1"/>
</dbReference>
<evidence type="ECO:0000313" key="2">
    <source>
        <dbReference type="EMBL" id="SAI23110.1"/>
    </source>
</evidence>
<dbReference type="AlphaFoldDB" id="A0A157NPT9"/>
<proteinExistence type="inferred from homology"/>
<dbReference type="Gene3D" id="3.40.190.150">
    <property type="entry name" value="Bordetella uptake gene, domain 1"/>
    <property type="match status" value="1"/>
</dbReference>
<dbReference type="InterPro" id="IPR006311">
    <property type="entry name" value="TAT_signal"/>
</dbReference>
<evidence type="ECO:0000313" key="3">
    <source>
        <dbReference type="Proteomes" id="UP000077037"/>
    </source>
</evidence>
<name>A0A157NPT9_9BORD</name>
<dbReference type="InterPro" id="IPR042100">
    <property type="entry name" value="Bug_dom1"/>
</dbReference>
<dbReference type="InterPro" id="IPR005064">
    <property type="entry name" value="BUG"/>
</dbReference>
<dbReference type="RefSeq" id="WP_066410760.1">
    <property type="nucleotide sequence ID" value="NZ_FKBS01000014.1"/>
</dbReference>
<sequence length="336" mass="35461">MHHPKQPQHHSLSRRDLLKLAAGTLLGALHPAARAAASAYPSQPIRLIVPYPPGGGTDILARLVAGKLGEAWKRTVIVENKSGASGTIGNDFVAKAEPDGHTLLMGITALIQRPAMVASMPYDPIKDFAPLTAVARSADLLLVPANSSANTLAEFVAQVKAKPRTYSIGNYGAGTSSHIHAAMLNAQAGLDLNHVPYRGASPLVTDLLGGQLDSAFVDSSSIVAHLGSGKLKVLAVTGERKSPLAPQAPTLASQGFHSFEPYGWFGLFAPGRTPPAITEKLSQAFVAIIKQPDVQNRLNDMGLLPGGNSMGDFTREVRNDREIWTKVITAAGIKTE</sequence>
<dbReference type="PANTHER" id="PTHR42928:SF5">
    <property type="entry name" value="BLR1237 PROTEIN"/>
    <property type="match status" value="1"/>
</dbReference>
<dbReference type="CDD" id="cd07012">
    <property type="entry name" value="PBP2_Bug_TTT"/>
    <property type="match status" value="1"/>
</dbReference>
<dbReference type="PIRSF" id="PIRSF017082">
    <property type="entry name" value="YflP"/>
    <property type="match status" value="1"/>
</dbReference>
<dbReference type="Proteomes" id="UP000077037">
    <property type="component" value="Unassembled WGS sequence"/>
</dbReference>
<reference evidence="2 3" key="1">
    <citation type="submission" date="2016-03" db="EMBL/GenBank/DDBJ databases">
        <authorList>
            <consortium name="Pathogen Informatics"/>
        </authorList>
    </citation>
    <scope>NUCLEOTIDE SEQUENCE [LARGE SCALE GENOMIC DNA]</scope>
    <source>
        <strain evidence="2 3">NCTC13364</strain>
    </source>
</reference>
<dbReference type="PROSITE" id="PS51318">
    <property type="entry name" value="TAT"/>
    <property type="match status" value="1"/>
</dbReference>
<evidence type="ECO:0000256" key="1">
    <source>
        <dbReference type="ARBA" id="ARBA00006987"/>
    </source>
</evidence>
<dbReference type="Gene3D" id="3.40.190.10">
    <property type="entry name" value="Periplasmic binding protein-like II"/>
    <property type="match status" value="1"/>
</dbReference>
<dbReference type="PANTHER" id="PTHR42928">
    <property type="entry name" value="TRICARBOXYLATE-BINDING PROTEIN"/>
    <property type="match status" value="1"/>
</dbReference>
<accession>A0A157NPT9</accession>
<dbReference type="OrthoDB" id="8678477at2"/>
<protein>
    <submittedName>
        <fullName evidence="2">Putattive exported protein</fullName>
    </submittedName>
</protein>
<dbReference type="Pfam" id="PF03401">
    <property type="entry name" value="TctC"/>
    <property type="match status" value="1"/>
</dbReference>
<organism evidence="2 3">
    <name type="scientific">Bordetella ansorpii</name>
    <dbReference type="NCBI Taxonomy" id="288768"/>
    <lineage>
        <taxon>Bacteria</taxon>
        <taxon>Pseudomonadati</taxon>
        <taxon>Pseudomonadota</taxon>
        <taxon>Betaproteobacteria</taxon>
        <taxon>Burkholderiales</taxon>
        <taxon>Alcaligenaceae</taxon>
        <taxon>Bordetella</taxon>
    </lineage>
</organism>
<comment type="similarity">
    <text evidence="1">Belongs to the UPF0065 (bug) family.</text>
</comment>
<dbReference type="EMBL" id="FKBS01000014">
    <property type="protein sequence ID" value="SAI23110.1"/>
    <property type="molecule type" value="Genomic_DNA"/>
</dbReference>
<gene>
    <name evidence="2" type="ORF">SAMEA1982600_01831</name>
</gene>